<dbReference type="AlphaFoldDB" id="A0A521G0N4"/>
<proteinExistence type="inferred from homology"/>
<dbReference type="Proteomes" id="UP000316238">
    <property type="component" value="Unassembled WGS sequence"/>
</dbReference>
<dbReference type="InterPro" id="IPR036413">
    <property type="entry name" value="YaeB-like_sf"/>
</dbReference>
<dbReference type="GO" id="GO:0032259">
    <property type="term" value="P:methylation"/>
    <property type="evidence" value="ECO:0007669"/>
    <property type="project" value="UniProtKB-KW"/>
</dbReference>
<dbReference type="CDD" id="cd09281">
    <property type="entry name" value="UPF0066"/>
    <property type="match status" value="1"/>
</dbReference>
<dbReference type="GO" id="GO:0008168">
    <property type="term" value="F:methyltransferase activity"/>
    <property type="evidence" value="ECO:0007669"/>
    <property type="project" value="UniProtKB-KW"/>
</dbReference>
<evidence type="ECO:0000313" key="4">
    <source>
        <dbReference type="EMBL" id="TAA74594.1"/>
    </source>
</evidence>
<dbReference type="Gene3D" id="2.40.30.70">
    <property type="entry name" value="YaeB-like"/>
    <property type="match status" value="1"/>
</dbReference>
<dbReference type="NCBIfam" id="TIGR00104">
    <property type="entry name" value="tRNA_TsaA"/>
    <property type="match status" value="1"/>
</dbReference>
<protein>
    <submittedName>
        <fullName evidence="4">tRNA-Thr(GGU) m(6)t(6)A37 methyltransferase TsaA</fullName>
    </submittedName>
</protein>
<reference evidence="4" key="1">
    <citation type="submission" date="2017-07" db="EMBL/GenBank/DDBJ databases">
        <title>The cable genome - Insights into the physiology and evolution of filamentous bacteria capable of sulfide oxidation via long distance electron transfer.</title>
        <authorList>
            <person name="Thorup C."/>
            <person name="Bjerg J.T."/>
            <person name="Schreiber L."/>
            <person name="Nielsen L.P."/>
            <person name="Kjeldsen K.U."/>
            <person name="Boesen T."/>
            <person name="Boggild A."/>
            <person name="Meysman F."/>
            <person name="Geelhoed J."/>
            <person name="Schramm A."/>
        </authorList>
    </citation>
    <scope>NUCLEOTIDE SEQUENCE [LARGE SCALE GENOMIC DNA]</scope>
    <source>
        <strain evidence="4">GS</strain>
    </source>
</reference>
<name>A0A521G0N4_9BACT</name>
<accession>A0A521G0N4</accession>
<dbReference type="PANTHER" id="PTHR12818">
    <property type="entry name" value="TRNA (ADENINE(37)-N6)-METHYLTRANSFERASE"/>
    <property type="match status" value="1"/>
</dbReference>
<feature type="domain" description="TsaA-like" evidence="3">
    <location>
        <begin position="1"/>
        <end position="132"/>
    </location>
</feature>
<dbReference type="SUPFAM" id="SSF118196">
    <property type="entry name" value="YaeB-like"/>
    <property type="match status" value="1"/>
</dbReference>
<organism evidence="4 5">
    <name type="scientific">Candidatus Electronema aureum</name>
    <dbReference type="NCBI Taxonomy" id="2005002"/>
    <lineage>
        <taxon>Bacteria</taxon>
        <taxon>Pseudomonadati</taxon>
        <taxon>Thermodesulfobacteriota</taxon>
        <taxon>Desulfobulbia</taxon>
        <taxon>Desulfobulbales</taxon>
        <taxon>Desulfobulbaceae</taxon>
        <taxon>Candidatus Electronema</taxon>
    </lineage>
</organism>
<dbReference type="Pfam" id="PF01980">
    <property type="entry name" value="TrmO_N"/>
    <property type="match status" value="1"/>
</dbReference>
<evidence type="ECO:0000256" key="1">
    <source>
        <dbReference type="ARBA" id="ARBA00022691"/>
    </source>
</evidence>
<keyword evidence="5" id="KW-1185">Reference proteome</keyword>
<evidence type="ECO:0000259" key="3">
    <source>
        <dbReference type="PROSITE" id="PS51668"/>
    </source>
</evidence>
<dbReference type="PANTHER" id="PTHR12818:SF0">
    <property type="entry name" value="TRNA (ADENINE(37)-N6)-METHYLTRANSFERASE"/>
    <property type="match status" value="1"/>
</dbReference>
<dbReference type="InterPro" id="IPR040372">
    <property type="entry name" value="YaeB-like"/>
</dbReference>
<keyword evidence="4" id="KW-0489">Methyltransferase</keyword>
<dbReference type="PROSITE" id="PS51668">
    <property type="entry name" value="TSAA_2"/>
    <property type="match status" value="1"/>
</dbReference>
<dbReference type="InterPro" id="IPR023370">
    <property type="entry name" value="TrmO-like_N"/>
</dbReference>
<keyword evidence="4" id="KW-0808">Transferase</keyword>
<sequence length="157" mass="17156">MTPIGFIYSPFSSLEGMPIQPTGAAGVRGRVEILPEYRAGLKDIEGFSHLILLYLFHRSSGFQLEVVPFLDSQPRGLFATRAPKRPNPIGLSIVRLDSVENGVLNVQDVDILDGTPLLDIKPYVPVFDRREGVRAGWLESTGNAVAAHKSDARFAAP</sequence>
<comment type="caution">
    <text evidence="4">The sequence shown here is derived from an EMBL/GenBank/DDBJ whole genome shotgun (WGS) entry which is preliminary data.</text>
</comment>
<evidence type="ECO:0000313" key="5">
    <source>
        <dbReference type="Proteomes" id="UP000316238"/>
    </source>
</evidence>
<dbReference type="InterPro" id="IPR036414">
    <property type="entry name" value="YaeB_N_sf"/>
</dbReference>
<comment type="similarity">
    <text evidence="2">Belongs to the tRNA methyltransferase O family.</text>
</comment>
<dbReference type="EMBL" id="NQJD01000022">
    <property type="protein sequence ID" value="TAA74594.1"/>
    <property type="molecule type" value="Genomic_DNA"/>
</dbReference>
<keyword evidence="1" id="KW-0949">S-adenosyl-L-methionine</keyword>
<gene>
    <name evidence="4" type="ORF">CDV28_12231</name>
</gene>
<evidence type="ECO:0000256" key="2">
    <source>
        <dbReference type="ARBA" id="ARBA00033753"/>
    </source>
</evidence>